<keyword evidence="2" id="KW-1185">Reference proteome</keyword>
<proteinExistence type="predicted"/>
<name>A0A840F519_9ACTN</name>
<evidence type="ECO:0000313" key="1">
    <source>
        <dbReference type="EMBL" id="MBB4134637.1"/>
    </source>
</evidence>
<organism evidence="1 2">
    <name type="scientific">Gordonia humi</name>
    <dbReference type="NCBI Taxonomy" id="686429"/>
    <lineage>
        <taxon>Bacteria</taxon>
        <taxon>Bacillati</taxon>
        <taxon>Actinomycetota</taxon>
        <taxon>Actinomycetes</taxon>
        <taxon>Mycobacteriales</taxon>
        <taxon>Gordoniaceae</taxon>
        <taxon>Gordonia</taxon>
    </lineage>
</organism>
<evidence type="ECO:0000313" key="2">
    <source>
        <dbReference type="Proteomes" id="UP000551501"/>
    </source>
</evidence>
<comment type="caution">
    <text evidence="1">The sequence shown here is derived from an EMBL/GenBank/DDBJ whole genome shotgun (WGS) entry which is preliminary data.</text>
</comment>
<dbReference type="Proteomes" id="UP000551501">
    <property type="component" value="Unassembled WGS sequence"/>
</dbReference>
<dbReference type="RefSeq" id="WP_183369780.1">
    <property type="nucleotide sequence ID" value="NZ_BAABHL010000092.1"/>
</dbReference>
<dbReference type="EMBL" id="JACIFP010000001">
    <property type="protein sequence ID" value="MBB4134637.1"/>
    <property type="molecule type" value="Genomic_DNA"/>
</dbReference>
<reference evidence="1 2" key="1">
    <citation type="submission" date="2020-08" db="EMBL/GenBank/DDBJ databases">
        <title>Sequencing the genomes of 1000 actinobacteria strains.</title>
        <authorList>
            <person name="Klenk H.-P."/>
        </authorList>
    </citation>
    <scope>NUCLEOTIDE SEQUENCE [LARGE SCALE GENOMIC DNA]</scope>
    <source>
        <strain evidence="1 2">DSM 45298</strain>
    </source>
</reference>
<accession>A0A840F519</accession>
<sequence>MILKPLEENLAALGIDVKHPKEVQTAIDNHRTLHAWLAEPVGNPAELAATGRIDEAIAALNRKQHHEALMYNGSRDLVNKYTDAAILTNGDHYLKQCAKPITAVATRLAEVAAQLPVHEPGWSDLDRAVRGR</sequence>
<protein>
    <submittedName>
        <fullName evidence="1">Uncharacterized protein</fullName>
    </submittedName>
</protein>
<gene>
    <name evidence="1" type="ORF">BKA16_001189</name>
</gene>
<dbReference type="AlphaFoldDB" id="A0A840F519"/>